<dbReference type="Proteomes" id="UP001596383">
    <property type="component" value="Unassembled WGS sequence"/>
</dbReference>
<name>A0ABD5SJ26_9EURY</name>
<gene>
    <name evidence="2" type="ORF">ACFQE6_07635</name>
</gene>
<dbReference type="RefSeq" id="WP_273737937.1">
    <property type="nucleotide sequence ID" value="NZ_JAQIVI010000106.1"/>
</dbReference>
<dbReference type="InterPro" id="IPR027275">
    <property type="entry name" value="PRC-brl_dom"/>
</dbReference>
<dbReference type="SUPFAM" id="SSF50346">
    <property type="entry name" value="PRC-barrel domain"/>
    <property type="match status" value="1"/>
</dbReference>
<evidence type="ECO:0000259" key="1">
    <source>
        <dbReference type="Pfam" id="PF05239"/>
    </source>
</evidence>
<reference evidence="2 3" key="1">
    <citation type="journal article" date="2019" name="Int. J. Syst. Evol. Microbiol.">
        <title>The Global Catalogue of Microorganisms (GCM) 10K type strain sequencing project: providing services to taxonomists for standard genome sequencing and annotation.</title>
        <authorList>
            <consortium name="The Broad Institute Genomics Platform"/>
            <consortium name="The Broad Institute Genome Sequencing Center for Infectious Disease"/>
            <person name="Wu L."/>
            <person name="Ma J."/>
        </authorList>
    </citation>
    <scope>NUCLEOTIDE SEQUENCE [LARGE SCALE GENOMIC DNA]</scope>
    <source>
        <strain evidence="2 3">LMG 29247</strain>
    </source>
</reference>
<dbReference type="PANTHER" id="PTHR38137:SF2">
    <property type="entry name" value="PRC-BARREL DOMAIN-CONTAINING PROTEIN"/>
    <property type="match status" value="1"/>
</dbReference>
<sequence length="82" mass="9026">MSEILARQLQRKVVVGTDGTVIGSLHDMTMGLQSGALNELIVEPKNPQQSLSDFKTNNEGRLLIPMSRVKTVSDQIIIHRGN</sequence>
<dbReference type="Pfam" id="PF05239">
    <property type="entry name" value="PRC"/>
    <property type="match status" value="1"/>
</dbReference>
<comment type="caution">
    <text evidence="2">The sequence shown here is derived from an EMBL/GenBank/DDBJ whole genome shotgun (WGS) entry which is preliminary data.</text>
</comment>
<dbReference type="InterPro" id="IPR011033">
    <property type="entry name" value="PRC_barrel-like_sf"/>
</dbReference>
<evidence type="ECO:0000313" key="3">
    <source>
        <dbReference type="Proteomes" id="UP001596383"/>
    </source>
</evidence>
<dbReference type="PANTHER" id="PTHR38137">
    <property type="entry name" value="PRC-BARREL DOMAIN PROTEIN"/>
    <property type="match status" value="1"/>
</dbReference>
<accession>A0ABD5SJ26</accession>
<dbReference type="AlphaFoldDB" id="A0ABD5SJ26"/>
<dbReference type="EMBL" id="JBHSWV010000106">
    <property type="protein sequence ID" value="MFC6764884.1"/>
    <property type="molecule type" value="Genomic_DNA"/>
</dbReference>
<organism evidence="2 3">
    <name type="scientific">Natrinema soli</name>
    <dbReference type="NCBI Taxonomy" id="1930624"/>
    <lineage>
        <taxon>Archaea</taxon>
        <taxon>Methanobacteriati</taxon>
        <taxon>Methanobacteriota</taxon>
        <taxon>Stenosarchaea group</taxon>
        <taxon>Halobacteria</taxon>
        <taxon>Halobacteriales</taxon>
        <taxon>Natrialbaceae</taxon>
        <taxon>Natrinema</taxon>
    </lineage>
</organism>
<dbReference type="Gene3D" id="2.30.30.240">
    <property type="entry name" value="PRC-barrel domain"/>
    <property type="match status" value="1"/>
</dbReference>
<feature type="domain" description="PRC-barrel" evidence="1">
    <location>
        <begin position="1"/>
        <end position="79"/>
    </location>
</feature>
<protein>
    <submittedName>
        <fullName evidence="2">PRC-barrel domain-containing protein</fullName>
    </submittedName>
</protein>
<proteinExistence type="predicted"/>
<evidence type="ECO:0000313" key="2">
    <source>
        <dbReference type="EMBL" id="MFC6764884.1"/>
    </source>
</evidence>
<keyword evidence="3" id="KW-1185">Reference proteome</keyword>